<organism evidence="7 8">
    <name type="scientific">Arabidopsis arenosa</name>
    <name type="common">Sand rock-cress</name>
    <name type="synonym">Cardaminopsis arenosa</name>
    <dbReference type="NCBI Taxonomy" id="38785"/>
    <lineage>
        <taxon>Eukaryota</taxon>
        <taxon>Viridiplantae</taxon>
        <taxon>Streptophyta</taxon>
        <taxon>Embryophyta</taxon>
        <taxon>Tracheophyta</taxon>
        <taxon>Spermatophyta</taxon>
        <taxon>Magnoliopsida</taxon>
        <taxon>eudicotyledons</taxon>
        <taxon>Gunneridae</taxon>
        <taxon>Pentapetalae</taxon>
        <taxon>rosids</taxon>
        <taxon>malvids</taxon>
        <taxon>Brassicales</taxon>
        <taxon>Brassicaceae</taxon>
        <taxon>Camelineae</taxon>
        <taxon>Arabidopsis</taxon>
    </lineage>
</organism>
<keyword evidence="4" id="KW-0479">Metal-binding</keyword>
<dbReference type="CDD" id="cd18725">
    <property type="entry name" value="PIN_LabA-like"/>
    <property type="match status" value="1"/>
</dbReference>
<dbReference type="PANTHER" id="PTHR15913">
    <property type="entry name" value="ACID CLUSTER PROTEIN 33"/>
    <property type="match status" value="1"/>
</dbReference>
<evidence type="ECO:0000313" key="7">
    <source>
        <dbReference type="EMBL" id="CAE6134606.1"/>
    </source>
</evidence>
<evidence type="ECO:0000256" key="5">
    <source>
        <dbReference type="SAM" id="MobiDB-lite"/>
    </source>
</evidence>
<feature type="region of interest" description="Disordered" evidence="5">
    <location>
        <begin position="274"/>
        <end position="346"/>
    </location>
</feature>
<dbReference type="InterPro" id="IPR026151">
    <property type="entry name" value="Maspardin"/>
</dbReference>
<evidence type="ECO:0000313" key="8">
    <source>
        <dbReference type="Proteomes" id="UP000682877"/>
    </source>
</evidence>
<evidence type="ECO:0000256" key="2">
    <source>
        <dbReference type="ARBA" id="ARBA00020148"/>
    </source>
</evidence>
<dbReference type="GO" id="GO:0005737">
    <property type="term" value="C:cytoplasm"/>
    <property type="evidence" value="ECO:0007669"/>
    <property type="project" value="UniProtKB-SubCell"/>
</dbReference>
<dbReference type="PROSITE" id="PS00028">
    <property type="entry name" value="ZINC_FINGER_C2H2_1"/>
    <property type="match status" value="1"/>
</dbReference>
<dbReference type="GO" id="GO:0004540">
    <property type="term" value="F:RNA nuclease activity"/>
    <property type="evidence" value="ECO:0007669"/>
    <property type="project" value="InterPro"/>
</dbReference>
<dbReference type="InterPro" id="IPR021139">
    <property type="entry name" value="NYN"/>
</dbReference>
<dbReference type="Gene3D" id="3.40.50.1010">
    <property type="entry name" value="5'-nuclease"/>
    <property type="match status" value="1"/>
</dbReference>
<dbReference type="InterPro" id="IPR013087">
    <property type="entry name" value="Znf_C2H2_type"/>
</dbReference>
<accession>A0A8S2AP11</accession>
<dbReference type="EMBL" id="LR999456">
    <property type="protein sequence ID" value="CAE6134606.1"/>
    <property type="molecule type" value="Genomic_DNA"/>
</dbReference>
<keyword evidence="4" id="KW-0862">Zinc</keyword>
<dbReference type="Gene3D" id="3.40.50.1820">
    <property type="entry name" value="alpha/beta hydrolase"/>
    <property type="match status" value="1"/>
</dbReference>
<dbReference type="Pfam" id="PF00561">
    <property type="entry name" value="Abhydrolase_1"/>
    <property type="match status" value="1"/>
</dbReference>
<protein>
    <recommendedName>
        <fullName evidence="2">Maspardin</fullName>
    </recommendedName>
</protein>
<evidence type="ECO:0000256" key="4">
    <source>
        <dbReference type="PROSITE-ProRule" id="PRU00042"/>
    </source>
</evidence>
<name>A0A8S2AP11_ARAAE</name>
<dbReference type="AlphaFoldDB" id="A0A8S2AP11"/>
<feature type="domain" description="C2H2-type" evidence="6">
    <location>
        <begin position="472"/>
        <end position="500"/>
    </location>
</feature>
<dbReference type="InterPro" id="IPR000073">
    <property type="entry name" value="AB_hydrolase_1"/>
</dbReference>
<reference evidence="7" key="1">
    <citation type="submission" date="2021-01" db="EMBL/GenBank/DDBJ databases">
        <authorList>
            <person name="Bezrukov I."/>
        </authorList>
    </citation>
    <scope>NUCLEOTIDE SEQUENCE</scope>
</reference>
<dbReference type="Proteomes" id="UP000682877">
    <property type="component" value="Chromosome 6"/>
</dbReference>
<dbReference type="PROSITE" id="PS50157">
    <property type="entry name" value="ZINC_FINGER_C2H2_2"/>
    <property type="match status" value="1"/>
</dbReference>
<dbReference type="InterPro" id="IPR029058">
    <property type="entry name" value="AB_hydrolase_fold"/>
</dbReference>
<gene>
    <name evidence="7" type="ORF">AARE701A_LOCUS16770</name>
</gene>
<evidence type="ECO:0000259" key="6">
    <source>
        <dbReference type="PROSITE" id="PS50157"/>
    </source>
</evidence>
<evidence type="ECO:0000256" key="1">
    <source>
        <dbReference type="ARBA" id="ARBA00004496"/>
    </source>
</evidence>
<dbReference type="GO" id="GO:0008270">
    <property type="term" value="F:zinc ion binding"/>
    <property type="evidence" value="ECO:0007669"/>
    <property type="project" value="UniProtKB-KW"/>
</dbReference>
<feature type="compositionally biased region" description="Low complexity" evidence="5">
    <location>
        <begin position="281"/>
        <end position="296"/>
    </location>
</feature>
<comment type="subcellular location">
    <subcellularLocation>
        <location evidence="1">Cytoplasm</location>
    </subcellularLocation>
</comment>
<proteinExistence type="predicted"/>
<feature type="compositionally biased region" description="Low complexity" evidence="5">
    <location>
        <begin position="310"/>
        <end position="332"/>
    </location>
</feature>
<keyword evidence="3" id="KW-0963">Cytoplasm</keyword>
<sequence>MKGVSSAPGDYVYFKSQVPLHKIPIGTKQWRYYDFGPKTVPPLICIPGIAGTADVYYKQIMALSMKGYRVISVDIPRVWNYHEWIQAFEKFLDTIDVHHVHLYGTSLGGFLAQLFAHHRPRRVKSLVLSNTYLDTRTFAAAMPWAPFVSWTPSFLLKRYVLTGIRDGPHEPFIADSVDFAVSQVETLSKDDLASRLTLTVDAASVGSLLLSDSSITIMDTNDYCAIPQHLKDELTERYPEARRAYLKTGGDFPFLSRPDEVNLHLQLHLRRVGVEPRPEVVKSTSKGGTDGTDGSSQSKKKTDEEKDDNNNNMHQGSGSSSSDQSPTFPESSGSSNDPPLPTDTVHLLSSSMDNFVLVQLAAPDSETLHENRGTLIGSGSGFSFSSINPKPKIRVGVWWDLDNKPPASFPPYDAAVKLRTAASSFGSVKLMAAYANRHAFSYVPLEVREQRKDRKLLNQLENKGLVKPPEPYFCGVCDRRFYANEKLINHFKQIHETENQKRMRQIESSKGHQRVRLVAKYSMKIEKYKRAARNILTPKEGYGLADELKRAGFWVKMVSDKPEAADKALKEHLVEMMDKREVECVVLVSDDSDYAGILWEAKERCLRTVVIGDSNEGALKRVADVAYSWKEVVMGKAKKEVEKVVGKWNDRDVLKKLEWSYDPALEKERGGSCGVWDYEFDCDDDGELIENGTEVEIGDGGDWWKIDNEDSVGSSRPCR</sequence>
<dbReference type="Pfam" id="PF01936">
    <property type="entry name" value="NYN"/>
    <property type="match status" value="1"/>
</dbReference>
<keyword evidence="4" id="KW-0863">Zinc-finger</keyword>
<keyword evidence="8" id="KW-1185">Reference proteome</keyword>
<dbReference type="PANTHER" id="PTHR15913:SF0">
    <property type="entry name" value="MASPARDIN"/>
    <property type="match status" value="1"/>
</dbReference>
<dbReference type="SUPFAM" id="SSF53474">
    <property type="entry name" value="alpha/beta-Hydrolases"/>
    <property type="match status" value="1"/>
</dbReference>
<evidence type="ECO:0000256" key="3">
    <source>
        <dbReference type="ARBA" id="ARBA00022490"/>
    </source>
</evidence>